<dbReference type="InterPro" id="IPR021519">
    <property type="entry name" value="DUF3182"/>
</dbReference>
<dbReference type="Pfam" id="PF11379">
    <property type="entry name" value="DUF3182"/>
    <property type="match status" value="1"/>
</dbReference>
<reference evidence="1 2" key="1">
    <citation type="journal article" date="2013" name="Genome Announc.">
        <title>Genome Sequences of 28 Bordetella pertussis U.S. Outbreak Strains Dating from 2010 to 2012.</title>
        <authorList>
            <person name="Harvill E.T."/>
            <person name="Goodfield L.L."/>
            <person name="Ivanov Y."/>
            <person name="Meyer J.A."/>
            <person name="Newth C."/>
            <person name="Cassiday P."/>
            <person name="Tondella M.L."/>
            <person name="Liao P."/>
            <person name="Zimmerman J."/>
            <person name="Meert K."/>
            <person name="Wessel D."/>
            <person name="Berger J."/>
            <person name="Dean J.M."/>
            <person name="Holubkov R."/>
            <person name="Burr J."/>
            <person name="Liu T."/>
            <person name="Brinkac L."/>
            <person name="Kim M."/>
            <person name="Losada L."/>
        </authorList>
    </citation>
    <scope>NUCLEOTIDE SEQUENCE [LARGE SCALE GENOMIC DNA]</scope>
    <source>
        <strain evidence="1 2">CHLA-26</strain>
    </source>
</reference>
<dbReference type="Proteomes" id="UP000018679">
    <property type="component" value="Unassembled WGS sequence"/>
</dbReference>
<dbReference type="EMBL" id="AXSB02000022">
    <property type="protein sequence ID" value="ETH31282.1"/>
    <property type="molecule type" value="Genomic_DNA"/>
</dbReference>
<gene>
    <name evidence="1" type="ORF">L566_2588</name>
</gene>
<organism evidence="1 2">
    <name type="scientific">Bordetella pertussis CHLA-26</name>
    <dbReference type="NCBI Taxonomy" id="1331284"/>
    <lineage>
        <taxon>Bacteria</taxon>
        <taxon>Pseudomonadati</taxon>
        <taxon>Pseudomonadota</taxon>
        <taxon>Betaproteobacteria</taxon>
        <taxon>Burkholderiales</taxon>
        <taxon>Alcaligenaceae</taxon>
        <taxon>Bordetella</taxon>
    </lineage>
</organism>
<evidence type="ECO:0000313" key="2">
    <source>
        <dbReference type="Proteomes" id="UP000018679"/>
    </source>
</evidence>
<comment type="caution">
    <text evidence="1">The sequence shown here is derived from an EMBL/GenBank/DDBJ whole genome shotgun (WGS) entry which is preliminary data.</text>
</comment>
<proteinExistence type="predicted"/>
<accession>A0AAI9J1Y7</accession>
<sequence length="409" mass="43414">MAPPARGGRLSPGTALAAAALFPLPDPPMNPAAAVPRRPVDLVVAHPGRRDAPRHERASLRALGLDIAELLGCEYADALPAAARDPRLRVYYVPARTLLDGRALALGIQGPDDLFGGVAPHGFVATKAITHALPHDGCAAPAAWSRELGARLSDCVLPGCTVFALDEARQGGARMLRTSALRVKPVRATAGRGQRKVADAAALDQALAEQDAGEVRRYGLVLEEHLEDISTYSVGVAQVGVHLASYIGTQSLTLDHAGLEVYGGSDLWFVSGPLPALLQLELDAPRRTALEHAMRYDEQAFACYPRLYASRRNYDVARGRDAQGRWRTGVLEQSWRAGGASLAEIAALRAFAQGGGLRRAHAATSEHYGPDPAHPPGTRIVFHAHDAEVGFISKAGGMTQDNGTDDDDT</sequence>
<name>A0AAI9J1Y7_BORPT</name>
<dbReference type="AlphaFoldDB" id="A0AAI9J1Y7"/>
<protein>
    <submittedName>
        <fullName evidence="1">PF11379 family protein</fullName>
    </submittedName>
</protein>
<evidence type="ECO:0000313" key="1">
    <source>
        <dbReference type="EMBL" id="ETH31282.1"/>
    </source>
</evidence>